<reference evidence="2 3" key="1">
    <citation type="submission" date="2015-11" db="EMBL/GenBank/DDBJ databases">
        <authorList>
            <person name="Lin W."/>
        </authorList>
    </citation>
    <scope>NUCLEOTIDE SEQUENCE [LARGE SCALE GENOMIC DNA]</scope>
    <source>
        <strain evidence="2 3">HCH-1</strain>
    </source>
</reference>
<keyword evidence="3" id="KW-1185">Reference proteome</keyword>
<organism evidence="2 3">
    <name type="scientific">Candidatus Magnetominusculus xianensis</name>
    <dbReference type="NCBI Taxonomy" id="1748249"/>
    <lineage>
        <taxon>Bacteria</taxon>
        <taxon>Pseudomonadati</taxon>
        <taxon>Nitrospirota</taxon>
        <taxon>Nitrospiria</taxon>
        <taxon>Nitrospirales</taxon>
        <taxon>Nitrospiraceae</taxon>
        <taxon>Candidatus Magnetominusculus</taxon>
    </lineage>
</organism>
<evidence type="ECO:0000313" key="2">
    <source>
        <dbReference type="EMBL" id="KWT74087.1"/>
    </source>
</evidence>
<proteinExistence type="predicted"/>
<dbReference type="Proteomes" id="UP000060487">
    <property type="component" value="Unassembled WGS sequence"/>
</dbReference>
<evidence type="ECO:0000259" key="1">
    <source>
        <dbReference type="Pfam" id="PF07238"/>
    </source>
</evidence>
<evidence type="ECO:0000313" key="3">
    <source>
        <dbReference type="Proteomes" id="UP000060487"/>
    </source>
</evidence>
<dbReference type="Pfam" id="PF07238">
    <property type="entry name" value="PilZ"/>
    <property type="match status" value="1"/>
</dbReference>
<accession>A0ABR5SCA0</accession>
<gene>
    <name evidence="2" type="ORF">ASN18_3342</name>
</gene>
<name>A0ABR5SCA0_9BACT</name>
<dbReference type="InterPro" id="IPR009875">
    <property type="entry name" value="PilZ_domain"/>
</dbReference>
<protein>
    <recommendedName>
        <fullName evidence="1">PilZ domain-containing protein</fullName>
    </recommendedName>
</protein>
<comment type="caution">
    <text evidence="2">The sequence shown here is derived from an EMBL/GenBank/DDBJ whole genome shotgun (WGS) entry which is preliminary data.</text>
</comment>
<feature type="domain" description="PilZ" evidence="1">
    <location>
        <begin position="8"/>
        <end position="92"/>
    </location>
</feature>
<sequence length="94" mass="10315">MKSNKDERTHERKPLNSTIEFRTVEDASLSQKTATSFNIGNGGIGLVLDQLLVKGKVLQLFIPVGEGVTAPVYAEIMWSDRCEGGCEAGLRFIM</sequence>
<dbReference type="RefSeq" id="WP_085053926.1">
    <property type="nucleotide sequence ID" value="NZ_LNQR01000147.1"/>
</dbReference>
<dbReference type="EMBL" id="LNQR01000147">
    <property type="protein sequence ID" value="KWT74087.1"/>
    <property type="molecule type" value="Genomic_DNA"/>
</dbReference>